<dbReference type="GO" id="GO:0003678">
    <property type="term" value="F:DNA helicase activity"/>
    <property type="evidence" value="ECO:0007669"/>
    <property type="project" value="TreeGrafter"/>
</dbReference>
<name>A0A8J5HMY3_ZINOF</name>
<keyword evidence="2" id="KW-0547">Nucleotide-binding</keyword>
<dbReference type="Gene3D" id="3.40.50.300">
    <property type="entry name" value="P-loop containing nucleotide triphosphate hydrolases"/>
    <property type="match status" value="1"/>
</dbReference>
<dbReference type="InterPro" id="IPR001650">
    <property type="entry name" value="Helicase_C-like"/>
</dbReference>
<protein>
    <recommendedName>
        <fullName evidence="3">Helicase C-terminal domain-containing protein</fullName>
    </recommendedName>
</protein>
<sequence length="106" mass="11803">MMRDELTGSGKVYLVYPVITGSEQLSMLRAATAEFKPISERFKGYQCGLLHGRMTGDQKADALRQFRYGETLYTPCHTSIEIGVDIPDASLMVVMNAEKFGIAQLH</sequence>
<feature type="domain" description="Helicase C-terminal" evidence="3">
    <location>
        <begin position="1"/>
        <end position="106"/>
    </location>
</feature>
<dbReference type="PANTHER" id="PTHR47964:SF1">
    <property type="entry name" value="ATP-DEPENDENT DNA HELICASE HOMOLOG RECG, CHLOROPLASTIC"/>
    <property type="match status" value="1"/>
</dbReference>
<dbReference type="GO" id="GO:0016787">
    <property type="term" value="F:hydrolase activity"/>
    <property type="evidence" value="ECO:0007669"/>
    <property type="project" value="UniProtKB-KW"/>
</dbReference>
<proteinExistence type="predicted"/>
<keyword evidence="5" id="KW-1185">Reference proteome</keyword>
<dbReference type="InterPro" id="IPR027417">
    <property type="entry name" value="P-loop_NTPase"/>
</dbReference>
<keyword evidence="2" id="KW-0347">Helicase</keyword>
<dbReference type="Pfam" id="PF00271">
    <property type="entry name" value="Helicase_C"/>
    <property type="match status" value="1"/>
</dbReference>
<dbReference type="InterPro" id="IPR047112">
    <property type="entry name" value="RecG/Mfd"/>
</dbReference>
<evidence type="ECO:0000313" key="5">
    <source>
        <dbReference type="Proteomes" id="UP000734854"/>
    </source>
</evidence>
<evidence type="ECO:0000313" key="4">
    <source>
        <dbReference type="EMBL" id="KAG6528989.1"/>
    </source>
</evidence>
<comment type="caution">
    <text evidence="4">The sequence shown here is derived from an EMBL/GenBank/DDBJ whole genome shotgun (WGS) entry which is preliminary data.</text>
</comment>
<reference evidence="4 5" key="1">
    <citation type="submission" date="2020-08" db="EMBL/GenBank/DDBJ databases">
        <title>Plant Genome Project.</title>
        <authorList>
            <person name="Zhang R.-G."/>
        </authorList>
    </citation>
    <scope>NUCLEOTIDE SEQUENCE [LARGE SCALE GENOMIC DNA]</scope>
    <source>
        <tissue evidence="4">Rhizome</tissue>
    </source>
</reference>
<dbReference type="GO" id="GO:0006281">
    <property type="term" value="P:DNA repair"/>
    <property type="evidence" value="ECO:0007669"/>
    <property type="project" value="InterPro"/>
</dbReference>
<evidence type="ECO:0000256" key="1">
    <source>
        <dbReference type="ARBA" id="ARBA00022801"/>
    </source>
</evidence>
<evidence type="ECO:0000256" key="2">
    <source>
        <dbReference type="ARBA" id="ARBA00022806"/>
    </source>
</evidence>
<keyword evidence="2" id="KW-0067">ATP-binding</keyword>
<dbReference type="AlphaFoldDB" id="A0A8J5HMY3"/>
<accession>A0A8J5HMY3</accession>
<dbReference type="SUPFAM" id="SSF52540">
    <property type="entry name" value="P-loop containing nucleoside triphosphate hydrolases"/>
    <property type="match status" value="1"/>
</dbReference>
<dbReference type="Proteomes" id="UP000734854">
    <property type="component" value="Unassembled WGS sequence"/>
</dbReference>
<keyword evidence="1" id="KW-0378">Hydrolase</keyword>
<gene>
    <name evidence="4" type="ORF">ZIOFF_011181</name>
</gene>
<dbReference type="PANTHER" id="PTHR47964">
    <property type="entry name" value="ATP-DEPENDENT DNA HELICASE HOMOLOG RECG, CHLOROPLASTIC"/>
    <property type="match status" value="1"/>
</dbReference>
<dbReference type="EMBL" id="JACMSC010000003">
    <property type="protein sequence ID" value="KAG6528989.1"/>
    <property type="molecule type" value="Genomic_DNA"/>
</dbReference>
<evidence type="ECO:0000259" key="3">
    <source>
        <dbReference type="PROSITE" id="PS51194"/>
    </source>
</evidence>
<organism evidence="4 5">
    <name type="scientific">Zingiber officinale</name>
    <name type="common">Ginger</name>
    <name type="synonym">Amomum zingiber</name>
    <dbReference type="NCBI Taxonomy" id="94328"/>
    <lineage>
        <taxon>Eukaryota</taxon>
        <taxon>Viridiplantae</taxon>
        <taxon>Streptophyta</taxon>
        <taxon>Embryophyta</taxon>
        <taxon>Tracheophyta</taxon>
        <taxon>Spermatophyta</taxon>
        <taxon>Magnoliopsida</taxon>
        <taxon>Liliopsida</taxon>
        <taxon>Zingiberales</taxon>
        <taxon>Zingiberaceae</taxon>
        <taxon>Zingiber</taxon>
    </lineage>
</organism>
<dbReference type="PROSITE" id="PS51194">
    <property type="entry name" value="HELICASE_CTER"/>
    <property type="match status" value="1"/>
</dbReference>